<dbReference type="AlphaFoldDB" id="A0A1A8X8E9"/>
<gene>
    <name evidence="1" type="ORF">POVCU1_060680</name>
</gene>
<accession>A0A1A8X8E9</accession>
<reference evidence="2" key="1">
    <citation type="submission" date="2016-05" db="EMBL/GenBank/DDBJ databases">
        <authorList>
            <person name="Naeem Raeece"/>
        </authorList>
    </citation>
    <scope>NUCLEOTIDE SEQUENCE [LARGE SCALE GENOMIC DNA]</scope>
</reference>
<organism evidence="1 2">
    <name type="scientific">Plasmodium ovale curtisi</name>
    <dbReference type="NCBI Taxonomy" id="864141"/>
    <lineage>
        <taxon>Eukaryota</taxon>
        <taxon>Sar</taxon>
        <taxon>Alveolata</taxon>
        <taxon>Apicomplexa</taxon>
        <taxon>Aconoidasida</taxon>
        <taxon>Haemosporida</taxon>
        <taxon>Plasmodiidae</taxon>
        <taxon>Plasmodium</taxon>
        <taxon>Plasmodium (Plasmodium)</taxon>
    </lineage>
</organism>
<sequence length="1055" mass="123361">MRSYVHAHVVNIPIFGSLPVIKCKGVILSPDIYMSRLIHHPINGYKKKKKKKKKEDATKVKKLWEPKYCEHPPNIVTLAISIAYELHIFFGGGEGSLSSKASYAMAICRNKYKNVGSEEDKLLFKTCTESTEYLHLYFNELKEHLIRHKKYEELYNFCYSTLRNIKNPAISRTTALKVISITLLLNPQNAELLISKEIITYAYKLLKRNEEGQNKKYFTYFGHSTEQEKNALVAEAKILFKSIEVIELPSNSKEEKYINSIFKKIQSNRIELPEKYGSSHSILLTDFKKTKRDLLNMLEEEFVNHVKLDSVYSDYVRCGYVQLERGHIGVKPCWERVQSDLLLHEVKEKTVEFLENGEYDLYCRFVDEMQEEEELNIRYESYLLSCPGKVDQRNDQEKKTEYRAKDDELKKSLNDILLSNSINFEEGNVKNIHLSQNSNSKKRGKNKNEHKSVLDMGTTDFEKTSQDDFTKVSLPSEKNYTSNTYEKTHKKGSILMEENEKKCDNINEKDKNVDMTTLANLTTEKEGINNEFSKKKKSMPIFEQDKNKNNHKGDCILFPDKMNYTQEGEPAEDYTENVSLRRQQSSNKNVAFDLSQKGNIPKDAHFTTCSMKENPPCDNFNDAENKIINEFNSLLKCNSREEVIIGEEEKCSTFREFRNKKNDGNSTIWNCLIKKSNFYAIKEDFQNYNKFLREREKEEKVEREETLGDILGMNKYIDLKRRKNKNKNRKMNHEELNYIIDKFSSNIRSNTNMRIKRHTDFKPISDLSGQNYANDTTHNNVHKEIAEKAIGHMTGENNENVRISSFNKYFTVNDNIRHIQETILKSKTTLYSDGNLEVTMEQHYYGLNGLIKFFLKNKRIVNYYDVDIQISNKILFPLKFKFLAYEKMLCTNATNCYEMAVKCLHMYKGFPLIKISYRMQDMYRKNIELRLPIPINKFMKSIKISKDVFDKFWNNENFNLYKKEKIISKDHTMDNDSIITDACLGEALSVCYVDEKIYLCGCYADNSNSLENYFVLVGIEVMKKKIKIICKSNNPTLSSAILFLIILILKKHPSR</sequence>
<evidence type="ECO:0000313" key="2">
    <source>
        <dbReference type="Proteomes" id="UP000078546"/>
    </source>
</evidence>
<proteinExistence type="predicted"/>
<evidence type="ECO:0008006" key="3">
    <source>
        <dbReference type="Google" id="ProtNLM"/>
    </source>
</evidence>
<evidence type="ECO:0000313" key="1">
    <source>
        <dbReference type="EMBL" id="SBT00540.1"/>
    </source>
</evidence>
<dbReference type="Proteomes" id="UP000078546">
    <property type="component" value="Unassembled WGS sequence"/>
</dbReference>
<dbReference type="InterPro" id="IPR013041">
    <property type="entry name" value="Clathrin_app_Ig-like_sf"/>
</dbReference>
<dbReference type="Gene3D" id="2.60.40.1230">
    <property type="match status" value="1"/>
</dbReference>
<protein>
    <recommendedName>
        <fullName evidence="3">Clathrin adaptor domain-containing protein</fullName>
    </recommendedName>
</protein>
<name>A0A1A8X8E9_PLAOA</name>
<dbReference type="EMBL" id="FLQV01001978">
    <property type="protein sequence ID" value="SBT00540.1"/>
    <property type="molecule type" value="Genomic_DNA"/>
</dbReference>
<dbReference type="SUPFAM" id="SSF49348">
    <property type="entry name" value="Clathrin adaptor appendage domain"/>
    <property type="match status" value="1"/>
</dbReference>